<gene>
    <name evidence="2" type="ORF">SAMN05660710_00136</name>
</gene>
<keyword evidence="2" id="KW-0540">Nuclease</keyword>
<keyword evidence="3" id="KW-1185">Reference proteome</keyword>
<keyword evidence="2" id="KW-0255">Endonuclease</keyword>
<accession>A0A1G5BH18</accession>
<organism evidence="2 3">
    <name type="scientific">Paracoccus tibetensis</name>
    <dbReference type="NCBI Taxonomy" id="336292"/>
    <lineage>
        <taxon>Bacteria</taxon>
        <taxon>Pseudomonadati</taxon>
        <taxon>Pseudomonadota</taxon>
        <taxon>Alphaproteobacteria</taxon>
        <taxon>Rhodobacterales</taxon>
        <taxon>Paracoccaceae</taxon>
        <taxon>Paracoccus</taxon>
    </lineage>
</organism>
<sequence length="214" mass="24268">MKGRAITYEPEELAWIEARKEMPRAELHAMFCAYWRRKDVTPDALKALCLRKGWETGRTGCFVKGQVPPNKGRRMPEHVKAKTRATMFKAGHQPANYRGPGHERVDAKDGYVILIVAERNPHTGADTRPVQKHRYLWEKAHGPVPEGYVLKCLDGDKTNTDPTNWTPIPKGMLPRLAGRWSPLAYDAAPAELKPTVMAVARLEHTARETRKAKR</sequence>
<protein>
    <submittedName>
        <fullName evidence="2">HNH endonuclease</fullName>
    </submittedName>
</protein>
<feature type="domain" description="HNH nuclease" evidence="1">
    <location>
        <begin position="131"/>
        <end position="164"/>
    </location>
</feature>
<evidence type="ECO:0000313" key="3">
    <source>
        <dbReference type="Proteomes" id="UP000199502"/>
    </source>
</evidence>
<keyword evidence="2" id="KW-0378">Hydrolase</keyword>
<dbReference type="Proteomes" id="UP000199502">
    <property type="component" value="Unassembled WGS sequence"/>
</dbReference>
<reference evidence="2 3" key="1">
    <citation type="submission" date="2016-10" db="EMBL/GenBank/DDBJ databases">
        <authorList>
            <person name="de Groot N.N."/>
        </authorList>
    </citation>
    <scope>NUCLEOTIDE SEQUENCE [LARGE SCALE GENOMIC DNA]</scope>
    <source>
        <strain evidence="2 3">CGMCC 1.8925</strain>
    </source>
</reference>
<dbReference type="Pfam" id="PF13392">
    <property type="entry name" value="HNH_3"/>
    <property type="match status" value="1"/>
</dbReference>
<dbReference type="RefSeq" id="WP_090739601.1">
    <property type="nucleotide sequence ID" value="NZ_FMVT01000001.1"/>
</dbReference>
<dbReference type="AlphaFoldDB" id="A0A1G5BH18"/>
<proteinExistence type="predicted"/>
<dbReference type="InterPro" id="IPR003615">
    <property type="entry name" value="HNH_nuc"/>
</dbReference>
<evidence type="ECO:0000259" key="1">
    <source>
        <dbReference type="Pfam" id="PF13392"/>
    </source>
</evidence>
<dbReference type="EMBL" id="FMVT01000001">
    <property type="protein sequence ID" value="SCX89230.1"/>
    <property type="molecule type" value="Genomic_DNA"/>
</dbReference>
<evidence type="ECO:0000313" key="2">
    <source>
        <dbReference type="EMBL" id="SCX89230.1"/>
    </source>
</evidence>
<dbReference type="STRING" id="336292.SAMN05660710_00136"/>
<dbReference type="GO" id="GO:0004519">
    <property type="term" value="F:endonuclease activity"/>
    <property type="evidence" value="ECO:0007669"/>
    <property type="project" value="UniProtKB-KW"/>
</dbReference>
<name>A0A1G5BH18_9RHOB</name>
<dbReference type="OrthoDB" id="6638408at2"/>